<dbReference type="Proteomes" id="UP000655208">
    <property type="component" value="Unassembled WGS sequence"/>
</dbReference>
<evidence type="ECO:0000256" key="1">
    <source>
        <dbReference type="SAM" id="Phobius"/>
    </source>
</evidence>
<keyword evidence="1" id="KW-1133">Transmembrane helix</keyword>
<sequence length="144" mass="15913">MPLVSAMEVALRGQWSGNFLIVALIGPTVGWATDRDYYRLNADERVQVARTCRTAQPSGVRAVDTVAVNRLERAAKSYRSDQIIVPIVLAVLLAAPIVAAFRQSPWWLLAELPGPLVATRLIHAQRSLDPRMQLSRLRDALSAQ</sequence>
<dbReference type="AlphaFoldDB" id="A0A917T4E4"/>
<comment type="caution">
    <text evidence="2">The sequence shown here is derived from an EMBL/GenBank/DDBJ whole genome shotgun (WGS) entry which is preliminary data.</text>
</comment>
<keyword evidence="3" id="KW-1185">Reference proteome</keyword>
<organism evidence="2 3">
    <name type="scientific">Nakamurella endophytica</name>
    <dbReference type="NCBI Taxonomy" id="1748367"/>
    <lineage>
        <taxon>Bacteria</taxon>
        <taxon>Bacillati</taxon>
        <taxon>Actinomycetota</taxon>
        <taxon>Actinomycetes</taxon>
        <taxon>Nakamurellales</taxon>
        <taxon>Nakamurellaceae</taxon>
        <taxon>Nakamurella</taxon>
    </lineage>
</organism>
<feature type="transmembrane region" description="Helical" evidence="1">
    <location>
        <begin position="83"/>
        <end position="101"/>
    </location>
</feature>
<gene>
    <name evidence="2" type="ORF">GCM10011594_32740</name>
</gene>
<evidence type="ECO:0000313" key="3">
    <source>
        <dbReference type="Proteomes" id="UP000655208"/>
    </source>
</evidence>
<reference evidence="2" key="1">
    <citation type="journal article" date="2014" name="Int. J. Syst. Evol. Microbiol.">
        <title>Complete genome sequence of Corynebacterium casei LMG S-19264T (=DSM 44701T), isolated from a smear-ripened cheese.</title>
        <authorList>
            <consortium name="US DOE Joint Genome Institute (JGI-PGF)"/>
            <person name="Walter F."/>
            <person name="Albersmeier A."/>
            <person name="Kalinowski J."/>
            <person name="Ruckert C."/>
        </authorList>
    </citation>
    <scope>NUCLEOTIDE SEQUENCE</scope>
    <source>
        <strain evidence="2">CGMCC 4.7308</strain>
    </source>
</reference>
<name>A0A917T4E4_9ACTN</name>
<dbReference type="RefSeq" id="WP_188943345.1">
    <property type="nucleotide sequence ID" value="NZ_BMNA01000007.1"/>
</dbReference>
<feature type="transmembrane region" description="Helical" evidence="1">
    <location>
        <begin position="15"/>
        <end position="33"/>
    </location>
</feature>
<reference evidence="2" key="2">
    <citation type="submission" date="2020-09" db="EMBL/GenBank/DDBJ databases">
        <authorList>
            <person name="Sun Q."/>
            <person name="Zhou Y."/>
        </authorList>
    </citation>
    <scope>NUCLEOTIDE SEQUENCE</scope>
    <source>
        <strain evidence="2">CGMCC 4.7308</strain>
    </source>
</reference>
<accession>A0A917T4E4</accession>
<protein>
    <submittedName>
        <fullName evidence="2">Uncharacterized protein</fullName>
    </submittedName>
</protein>
<dbReference type="EMBL" id="BMNA01000007">
    <property type="protein sequence ID" value="GGM10273.1"/>
    <property type="molecule type" value="Genomic_DNA"/>
</dbReference>
<proteinExistence type="predicted"/>
<keyword evidence="1" id="KW-0472">Membrane</keyword>
<evidence type="ECO:0000313" key="2">
    <source>
        <dbReference type="EMBL" id="GGM10273.1"/>
    </source>
</evidence>
<keyword evidence="1" id="KW-0812">Transmembrane</keyword>